<feature type="transmembrane region" description="Helical" evidence="1">
    <location>
        <begin position="97"/>
        <end position="120"/>
    </location>
</feature>
<dbReference type="EMBL" id="CAJZAI010000005">
    <property type="protein sequence ID" value="CAG9173590.1"/>
    <property type="molecule type" value="Genomic_DNA"/>
</dbReference>
<name>A0ABN7YN11_9BURK</name>
<keyword evidence="1" id="KW-0812">Transmembrane</keyword>
<organism evidence="2 3">
    <name type="scientific">Cupriavidus laharis</name>
    <dbReference type="NCBI Taxonomy" id="151654"/>
    <lineage>
        <taxon>Bacteria</taxon>
        <taxon>Pseudomonadati</taxon>
        <taxon>Pseudomonadota</taxon>
        <taxon>Betaproteobacteria</taxon>
        <taxon>Burkholderiales</taxon>
        <taxon>Burkholderiaceae</taxon>
        <taxon>Cupriavidus</taxon>
    </lineage>
</organism>
<keyword evidence="1" id="KW-0472">Membrane</keyword>
<comment type="caution">
    <text evidence="2">The sequence shown here is derived from an EMBL/GenBank/DDBJ whole genome shotgun (WGS) entry which is preliminary data.</text>
</comment>
<dbReference type="RefSeq" id="WP_224080106.1">
    <property type="nucleotide sequence ID" value="NZ_CAJZAI010000005.1"/>
</dbReference>
<feature type="transmembrane region" description="Helical" evidence="1">
    <location>
        <begin position="56"/>
        <end position="77"/>
    </location>
</feature>
<evidence type="ECO:0000256" key="1">
    <source>
        <dbReference type="SAM" id="Phobius"/>
    </source>
</evidence>
<keyword evidence="3" id="KW-1185">Reference proteome</keyword>
<accession>A0ABN7YN11</accession>
<sequence>MASGNEELPGSGQSLSNSSTGLSWTDLSLGKVNEDVGGLLTEQIEDRKQFRHFRKIAFYGVCLLVGLVFAALLAWIWCVGRRVADPFNSMTYQVALFVTPLIVLASMAALLVLALLRFAFRPMDGKDKDDAPDALSVVHGLGWEALTVLKDYLSKKAG</sequence>
<evidence type="ECO:0000313" key="2">
    <source>
        <dbReference type="EMBL" id="CAG9173590.1"/>
    </source>
</evidence>
<evidence type="ECO:0008006" key="4">
    <source>
        <dbReference type="Google" id="ProtNLM"/>
    </source>
</evidence>
<keyword evidence="1" id="KW-1133">Transmembrane helix</keyword>
<evidence type="ECO:0000313" key="3">
    <source>
        <dbReference type="Proteomes" id="UP000727654"/>
    </source>
</evidence>
<reference evidence="2 3" key="1">
    <citation type="submission" date="2021-08" db="EMBL/GenBank/DDBJ databases">
        <authorList>
            <person name="Peeters C."/>
        </authorList>
    </citation>
    <scope>NUCLEOTIDE SEQUENCE [LARGE SCALE GENOMIC DNA]</scope>
    <source>
        <strain evidence="2 3">LMG 23992</strain>
    </source>
</reference>
<proteinExistence type="predicted"/>
<protein>
    <recommendedName>
        <fullName evidence="4">Transmembrane protein</fullName>
    </recommendedName>
</protein>
<dbReference type="Proteomes" id="UP000727654">
    <property type="component" value="Unassembled WGS sequence"/>
</dbReference>
<gene>
    <name evidence="2" type="ORF">LMG23992_02493</name>
</gene>